<sequence>MTQDGDGDDAFLGSTIVIGIFVGILSTSIQSIGLTLQRKSHILEDIKSPLARRAPHLRRRWQIGMAMFITANLLGSSVQISTLPLPVLSTLQASGLVFNGLCATLILAEPFTRLSLIGTVLVCLGALLIAVFGAIPAPTHDLPELLDLMRRRPFVAWMTTTLVIVIIVAITTDVFTAWAVRRRRFEHNPRFRLARGLAYGCISGVLSAHLLLVAKSAVELIIKTVIDGDNQFVHWQSWMAVIALVSLAIIQLSYMHRGLKLVSTSVFYPLVFCVYNIIAILDGLIYFEQTDCISTLDASLIALGTAILLSGVLALSWRLSDDCAQAQGAQPRSPSTIGFVEDTEEESLLESESPSLIPSPLASPTSTGIGPGAPQLATYQTFSPRVESYAEIWDELHDQHSHPTSPITASAPNRRSLSSIADEGTSLLSNSHAKNRKQRRSIAGSGTQYGNYQVYAHSHSHASRRKSSNISASGVAGSGPTPKPLQDAVGGLFKMRWFSRKDKAKSEANEHSKTRPHDEEAQSNAPWPVLPDAAPSPSPSPSSPPPPPPPPPPGTYGSGAHPPV</sequence>
<keyword evidence="3 6" id="KW-1133">Transmembrane helix</keyword>
<evidence type="ECO:0000256" key="5">
    <source>
        <dbReference type="SAM" id="MobiDB-lite"/>
    </source>
</evidence>
<keyword evidence="8" id="KW-1185">Reference proteome</keyword>
<evidence type="ECO:0000256" key="3">
    <source>
        <dbReference type="ARBA" id="ARBA00022989"/>
    </source>
</evidence>
<dbReference type="GO" id="GO:0015095">
    <property type="term" value="F:magnesium ion transmembrane transporter activity"/>
    <property type="evidence" value="ECO:0007669"/>
    <property type="project" value="InterPro"/>
</dbReference>
<dbReference type="Pfam" id="PF05653">
    <property type="entry name" value="Mg_trans_NIPA"/>
    <property type="match status" value="1"/>
</dbReference>
<feature type="region of interest" description="Disordered" evidence="5">
    <location>
        <begin position="425"/>
        <end position="488"/>
    </location>
</feature>
<dbReference type="Proteomes" id="UP000222788">
    <property type="component" value="Unassembled WGS sequence"/>
</dbReference>
<accession>A0A2C5WXF2</accession>
<proteinExistence type="predicted"/>
<feature type="transmembrane region" description="Helical" evidence="6">
    <location>
        <begin position="12"/>
        <end position="36"/>
    </location>
</feature>
<organism evidence="7 8">
    <name type="scientific">Ceratocystis fimbriata CBS 114723</name>
    <dbReference type="NCBI Taxonomy" id="1035309"/>
    <lineage>
        <taxon>Eukaryota</taxon>
        <taxon>Fungi</taxon>
        <taxon>Dikarya</taxon>
        <taxon>Ascomycota</taxon>
        <taxon>Pezizomycotina</taxon>
        <taxon>Sordariomycetes</taxon>
        <taxon>Hypocreomycetidae</taxon>
        <taxon>Microascales</taxon>
        <taxon>Ceratocystidaceae</taxon>
        <taxon>Ceratocystis</taxon>
    </lineage>
</organism>
<dbReference type="EMBL" id="APWK03000110">
    <property type="protein sequence ID" value="PHH50865.1"/>
    <property type="molecule type" value="Genomic_DNA"/>
</dbReference>
<feature type="compositionally biased region" description="Basic and acidic residues" evidence="5">
    <location>
        <begin position="501"/>
        <end position="520"/>
    </location>
</feature>
<feature type="region of interest" description="Disordered" evidence="5">
    <location>
        <begin position="349"/>
        <end position="376"/>
    </location>
</feature>
<gene>
    <name evidence="7" type="ORF">CFIMG_004423RA</name>
</gene>
<evidence type="ECO:0000256" key="4">
    <source>
        <dbReference type="ARBA" id="ARBA00023136"/>
    </source>
</evidence>
<feature type="transmembrane region" description="Helical" evidence="6">
    <location>
        <begin position="299"/>
        <end position="317"/>
    </location>
</feature>
<feature type="transmembrane region" description="Helical" evidence="6">
    <location>
        <begin position="266"/>
        <end position="287"/>
    </location>
</feature>
<feature type="transmembrane region" description="Helical" evidence="6">
    <location>
        <begin position="114"/>
        <end position="135"/>
    </location>
</feature>
<protein>
    <recommendedName>
        <fullName evidence="9">Magnesium transporter NIPA8</fullName>
    </recommendedName>
</protein>
<comment type="subcellular location">
    <subcellularLocation>
        <location evidence="1">Membrane</location>
        <topology evidence="1">Multi-pass membrane protein</topology>
    </subcellularLocation>
</comment>
<feature type="transmembrane region" description="Helical" evidence="6">
    <location>
        <begin position="232"/>
        <end position="254"/>
    </location>
</feature>
<feature type="compositionally biased region" description="Pro residues" evidence="5">
    <location>
        <begin position="534"/>
        <end position="554"/>
    </location>
</feature>
<keyword evidence="4 6" id="KW-0472">Membrane</keyword>
<feature type="transmembrane region" description="Helical" evidence="6">
    <location>
        <begin position="87"/>
        <end position="107"/>
    </location>
</feature>
<feature type="transmembrane region" description="Helical" evidence="6">
    <location>
        <begin position="192"/>
        <end position="212"/>
    </location>
</feature>
<dbReference type="AlphaFoldDB" id="A0A2C5WXF2"/>
<evidence type="ECO:0000256" key="6">
    <source>
        <dbReference type="SAM" id="Phobius"/>
    </source>
</evidence>
<evidence type="ECO:0000313" key="7">
    <source>
        <dbReference type="EMBL" id="PHH50865.1"/>
    </source>
</evidence>
<feature type="transmembrane region" description="Helical" evidence="6">
    <location>
        <begin position="61"/>
        <end position="81"/>
    </location>
</feature>
<name>A0A2C5WXF2_9PEZI</name>
<dbReference type="PANTHER" id="PTHR12570">
    <property type="match status" value="1"/>
</dbReference>
<feature type="compositionally biased region" description="Low complexity" evidence="5">
    <location>
        <begin position="350"/>
        <end position="367"/>
    </location>
</feature>
<keyword evidence="2 6" id="KW-0812">Transmembrane</keyword>
<dbReference type="PANTHER" id="PTHR12570:SF86">
    <property type="entry name" value="ADR321CP"/>
    <property type="match status" value="1"/>
</dbReference>
<evidence type="ECO:0000256" key="2">
    <source>
        <dbReference type="ARBA" id="ARBA00022692"/>
    </source>
</evidence>
<feature type="compositionally biased region" description="Basic residues" evidence="5">
    <location>
        <begin position="458"/>
        <end position="467"/>
    </location>
</feature>
<evidence type="ECO:0008006" key="9">
    <source>
        <dbReference type="Google" id="ProtNLM"/>
    </source>
</evidence>
<evidence type="ECO:0000313" key="8">
    <source>
        <dbReference type="Proteomes" id="UP000222788"/>
    </source>
</evidence>
<dbReference type="OrthoDB" id="2504919at2759"/>
<dbReference type="GO" id="GO:0016020">
    <property type="term" value="C:membrane"/>
    <property type="evidence" value="ECO:0007669"/>
    <property type="project" value="UniProtKB-SubCell"/>
</dbReference>
<feature type="region of interest" description="Disordered" evidence="5">
    <location>
        <begin position="501"/>
        <end position="564"/>
    </location>
</feature>
<dbReference type="InterPro" id="IPR037185">
    <property type="entry name" value="EmrE-like"/>
</dbReference>
<evidence type="ECO:0000256" key="1">
    <source>
        <dbReference type="ARBA" id="ARBA00004141"/>
    </source>
</evidence>
<comment type="caution">
    <text evidence="7">The sequence shown here is derived from an EMBL/GenBank/DDBJ whole genome shotgun (WGS) entry which is preliminary data.</text>
</comment>
<feature type="transmembrane region" description="Helical" evidence="6">
    <location>
        <begin position="155"/>
        <end position="180"/>
    </location>
</feature>
<reference evidence="7 8" key="1">
    <citation type="journal article" date="2013" name="Fungal Biol.">
        <title>Analysis of microsatellite markers in the genome of the plant pathogen Ceratocystis fimbriata.</title>
        <authorList>
            <person name="Simpson M.C."/>
            <person name="Wilken P.M."/>
            <person name="Coetzee M.P."/>
            <person name="Wingfield M.J."/>
            <person name="Wingfield B.D."/>
        </authorList>
    </citation>
    <scope>NUCLEOTIDE SEQUENCE [LARGE SCALE GENOMIC DNA]</scope>
    <source>
        <strain evidence="7 8">CBS 114723</strain>
    </source>
</reference>
<dbReference type="InterPro" id="IPR008521">
    <property type="entry name" value="Mg_trans_NIPA"/>
</dbReference>
<reference evidence="7 8" key="2">
    <citation type="journal article" date="2013" name="IMA Fungus">
        <title>IMA Genome-F 1: Ceratocystis fimbriata: Draft nuclear genome sequence for the plant pathogen, Ceratocystis fimbriata.</title>
        <authorList>
            <person name="Wilken P.M."/>
            <person name="Steenkamp E.T."/>
            <person name="Wingfield M.J."/>
            <person name="de Beer Z.W."/>
            <person name="Wingfield B.D."/>
        </authorList>
    </citation>
    <scope>NUCLEOTIDE SEQUENCE [LARGE SCALE GENOMIC DNA]</scope>
    <source>
        <strain evidence="7 8">CBS 114723</strain>
    </source>
</reference>
<dbReference type="SUPFAM" id="SSF103481">
    <property type="entry name" value="Multidrug resistance efflux transporter EmrE"/>
    <property type="match status" value="1"/>
</dbReference>